<keyword evidence="4" id="KW-1185">Reference proteome</keyword>
<gene>
    <name evidence="3" type="ORF">IJ22_04040</name>
</gene>
<accession>A0A0U2U2I2</accession>
<keyword evidence="1" id="KW-1133">Transmembrane helix</keyword>
<evidence type="ECO:0000313" key="4">
    <source>
        <dbReference type="Proteomes" id="UP000061660"/>
    </source>
</evidence>
<dbReference type="Proteomes" id="UP000061660">
    <property type="component" value="Chromosome"/>
</dbReference>
<dbReference type="Pfam" id="PF07331">
    <property type="entry name" value="TctB"/>
    <property type="match status" value="1"/>
</dbReference>
<keyword evidence="1" id="KW-0472">Membrane</keyword>
<sequence>MNKTVDRYASLVFLAIGAVFMYKSSQLAAQSSIDTSVGPNVFPFGLGFVLVLLSFRLLYETFQYKGESKKKTAALDYKRFGIILAATILYVLLLEVLGYVICTFIFLLIGFQTMERGKWFRSVLISFFFSFGLYYLYVEVLEGTLPGLPSWMGI</sequence>
<dbReference type="OrthoDB" id="1683098at2"/>
<dbReference type="EMBL" id="CP013652">
    <property type="protein sequence ID" value="ALS20793.1"/>
    <property type="molecule type" value="Genomic_DNA"/>
</dbReference>
<reference evidence="3 4" key="2">
    <citation type="journal article" date="2016" name="Genome Announc.">
        <title>Complete Genome Sequences of Two Interactive Moderate Thermophiles, Paenibacillus napthalenovorans 32O-Y and Paenibacillus sp. 32O-W.</title>
        <authorList>
            <person name="Butler R.R.III."/>
            <person name="Wang J."/>
            <person name="Stark B.C."/>
            <person name="Pombert J.F."/>
        </authorList>
    </citation>
    <scope>NUCLEOTIDE SEQUENCE [LARGE SCALE GENOMIC DNA]</scope>
    <source>
        <strain evidence="3 4">32O-Y</strain>
    </source>
</reference>
<reference evidence="4" key="1">
    <citation type="submission" date="2015-12" db="EMBL/GenBank/DDBJ databases">
        <title>Complete genome sequences of two moderately thermophilic Paenibacillus species.</title>
        <authorList>
            <person name="Butler R.III."/>
            <person name="Wang J."/>
            <person name="Stark B.C."/>
            <person name="Pombert J.-F."/>
        </authorList>
    </citation>
    <scope>NUCLEOTIDE SEQUENCE [LARGE SCALE GENOMIC DNA]</scope>
    <source>
        <strain evidence="4">32O-Y</strain>
    </source>
</reference>
<dbReference type="AlphaFoldDB" id="A0A0U2U2I2"/>
<organism evidence="3 4">
    <name type="scientific">Paenibacillus naphthalenovorans</name>
    <dbReference type="NCBI Taxonomy" id="162209"/>
    <lineage>
        <taxon>Bacteria</taxon>
        <taxon>Bacillati</taxon>
        <taxon>Bacillota</taxon>
        <taxon>Bacilli</taxon>
        <taxon>Bacillales</taxon>
        <taxon>Paenibacillaceae</taxon>
        <taxon>Paenibacillus</taxon>
    </lineage>
</organism>
<dbReference type="InterPro" id="IPR009936">
    <property type="entry name" value="DUF1468"/>
</dbReference>
<dbReference type="RefSeq" id="WP_062406868.1">
    <property type="nucleotide sequence ID" value="NZ_CP013652.1"/>
</dbReference>
<dbReference type="PATRIC" id="fig|162209.4.peg.425"/>
<feature type="domain" description="DUF1468" evidence="2">
    <location>
        <begin position="9"/>
        <end position="146"/>
    </location>
</feature>
<feature type="transmembrane region" description="Helical" evidence="1">
    <location>
        <begin position="119"/>
        <end position="138"/>
    </location>
</feature>
<feature type="transmembrane region" description="Helical" evidence="1">
    <location>
        <begin position="39"/>
        <end position="59"/>
    </location>
</feature>
<proteinExistence type="predicted"/>
<evidence type="ECO:0000259" key="2">
    <source>
        <dbReference type="Pfam" id="PF07331"/>
    </source>
</evidence>
<evidence type="ECO:0000256" key="1">
    <source>
        <dbReference type="SAM" id="Phobius"/>
    </source>
</evidence>
<feature type="transmembrane region" description="Helical" evidence="1">
    <location>
        <begin position="80"/>
        <end position="107"/>
    </location>
</feature>
<dbReference type="STRING" id="162209.IJ22_04040"/>
<protein>
    <submittedName>
        <fullName evidence="3">Transporter</fullName>
    </submittedName>
</protein>
<name>A0A0U2U2I2_9BACL</name>
<evidence type="ECO:0000313" key="3">
    <source>
        <dbReference type="EMBL" id="ALS20793.1"/>
    </source>
</evidence>
<dbReference type="KEGG" id="pnp:IJ22_04040"/>
<keyword evidence="1" id="KW-0812">Transmembrane</keyword>